<accession>A0A1W1C952</accession>
<dbReference type="Pfam" id="PF11220">
    <property type="entry name" value="DUF3015"/>
    <property type="match status" value="1"/>
</dbReference>
<evidence type="ECO:0008006" key="2">
    <source>
        <dbReference type="Google" id="ProtNLM"/>
    </source>
</evidence>
<dbReference type="EMBL" id="FPHE01000112">
    <property type="protein sequence ID" value="SFV62221.1"/>
    <property type="molecule type" value="Genomic_DNA"/>
</dbReference>
<dbReference type="AlphaFoldDB" id="A0A1W1C952"/>
<gene>
    <name evidence="1" type="ORF">MNB_SV-12-1997</name>
</gene>
<sequence>MKKLLLISASTALISTTIFANNVGCGLGNSVIKNQDSVLMQVLAVTTNGTSGNQTFGITSGTSGCTKPSKIVSNDKATKFVENNMDALAMDISNGQGESIDTLATLLKVQDKSAFTAKLQNNFANIYTSSDVTSAQVVDNIITVAS</sequence>
<dbReference type="InterPro" id="IPR021383">
    <property type="entry name" value="DUF3015"/>
</dbReference>
<organism evidence="1">
    <name type="scientific">hydrothermal vent metagenome</name>
    <dbReference type="NCBI Taxonomy" id="652676"/>
    <lineage>
        <taxon>unclassified sequences</taxon>
        <taxon>metagenomes</taxon>
        <taxon>ecological metagenomes</taxon>
    </lineage>
</organism>
<reference evidence="1" key="1">
    <citation type="submission" date="2016-10" db="EMBL/GenBank/DDBJ databases">
        <authorList>
            <person name="de Groot N.N."/>
        </authorList>
    </citation>
    <scope>NUCLEOTIDE SEQUENCE</scope>
</reference>
<evidence type="ECO:0000313" key="1">
    <source>
        <dbReference type="EMBL" id="SFV62221.1"/>
    </source>
</evidence>
<name>A0A1W1C952_9ZZZZ</name>
<protein>
    <recommendedName>
        <fullName evidence="2">DUF3015 domain-containing protein</fullName>
    </recommendedName>
</protein>
<proteinExistence type="predicted"/>